<dbReference type="Pfam" id="PF04019">
    <property type="entry name" value="DUF359"/>
    <property type="match status" value="1"/>
</dbReference>
<dbReference type="Proteomes" id="UP000192315">
    <property type="component" value="Unassembled WGS sequence"/>
</dbReference>
<accession>A0A8G2L6R0</accession>
<dbReference type="PANTHER" id="PTHR40732:SF1">
    <property type="entry name" value="GTP-DEPENDENT DEPHOSPHO-COA KINASE"/>
    <property type="match status" value="1"/>
</dbReference>
<evidence type="ECO:0000313" key="7">
    <source>
        <dbReference type="EMBL" id="SMD30238.1"/>
    </source>
</evidence>
<comment type="catalytic activity">
    <reaction evidence="6">
        <text>3'-dephospho-CoA + GTP = GDP + CoA + H(+)</text>
        <dbReference type="Rhea" id="RHEA:61156"/>
        <dbReference type="ChEBI" id="CHEBI:15378"/>
        <dbReference type="ChEBI" id="CHEBI:37565"/>
        <dbReference type="ChEBI" id="CHEBI:57287"/>
        <dbReference type="ChEBI" id="CHEBI:57328"/>
        <dbReference type="ChEBI" id="CHEBI:58189"/>
        <dbReference type="EC" id="2.7.1.237"/>
    </reaction>
</comment>
<dbReference type="HAMAP" id="MF_00590">
    <property type="entry name" value="Dephospho_CoA_kinase_GTP_dep"/>
    <property type="match status" value="1"/>
</dbReference>
<dbReference type="GO" id="GO:0016301">
    <property type="term" value="F:kinase activity"/>
    <property type="evidence" value="ECO:0007669"/>
    <property type="project" value="UniProtKB-UniRule"/>
</dbReference>
<comment type="similarity">
    <text evidence="6">Belongs to the GTP-dependent DPCK family.</text>
</comment>
<dbReference type="InterPro" id="IPR007164">
    <property type="entry name" value="GTP-dep_dephospho-CoA_kin"/>
</dbReference>
<gene>
    <name evidence="7" type="ORF">SAMN02745355_0105</name>
</gene>
<keyword evidence="5 6" id="KW-0342">GTP-binding</keyword>
<dbReference type="PANTHER" id="PTHR40732">
    <property type="entry name" value="UPF0218 PROTEIN TK1697"/>
    <property type="match status" value="1"/>
</dbReference>
<feature type="binding site" evidence="6">
    <location>
        <position position="115"/>
    </location>
    <ligand>
        <name>GTP</name>
        <dbReference type="ChEBI" id="CHEBI:37565"/>
    </ligand>
</feature>
<comment type="caution">
    <text evidence="6">Lacks conserved residue(s) required for the propagation of feature annotation.</text>
</comment>
<keyword evidence="1 6" id="KW-0808">Transferase</keyword>
<evidence type="ECO:0000256" key="2">
    <source>
        <dbReference type="ARBA" id="ARBA00022741"/>
    </source>
</evidence>
<evidence type="ECO:0000256" key="4">
    <source>
        <dbReference type="ARBA" id="ARBA00022993"/>
    </source>
</evidence>
<dbReference type="UniPathway" id="UPA00241"/>
<feature type="binding site" evidence="6">
    <location>
        <position position="65"/>
    </location>
    <ligand>
        <name>GTP</name>
        <dbReference type="ChEBI" id="CHEBI:37565"/>
    </ligand>
</feature>
<protein>
    <recommendedName>
        <fullName evidence="6">GTP-dependent dephospho-CoA kinase</fullName>
        <ecNumber evidence="6">2.7.1.237</ecNumber>
    </recommendedName>
    <alternativeName>
        <fullName evidence="6">Dephospho-coenzyme A kinase</fullName>
        <shortName evidence="6">DPCK</shortName>
    </alternativeName>
</protein>
<dbReference type="GO" id="GO:0005525">
    <property type="term" value="F:GTP binding"/>
    <property type="evidence" value="ECO:0007669"/>
    <property type="project" value="UniProtKB-UniRule"/>
</dbReference>
<name>A0A8G2L6R0_PICTO</name>
<organism evidence="7 8">
    <name type="scientific">Picrophilus torridus (strain ATCC 700027 / DSM 9790 / JCM 10055 / NBRC 100828 / KAW 2/3)</name>
    <dbReference type="NCBI Taxonomy" id="1122961"/>
    <lineage>
        <taxon>Archaea</taxon>
        <taxon>Methanobacteriati</taxon>
        <taxon>Thermoplasmatota</taxon>
        <taxon>Thermoplasmata</taxon>
        <taxon>Thermoplasmatales</taxon>
        <taxon>Picrophilaceae</taxon>
        <taxon>Picrophilus</taxon>
    </lineage>
</organism>
<evidence type="ECO:0000256" key="5">
    <source>
        <dbReference type="ARBA" id="ARBA00023134"/>
    </source>
</evidence>
<dbReference type="RefSeq" id="WP_084272291.1">
    <property type="nucleotide sequence ID" value="NZ_FWYE01000001.1"/>
</dbReference>
<dbReference type="AlphaFoldDB" id="A0A8G2L6R0"/>
<dbReference type="EMBL" id="FWYE01000001">
    <property type="protein sequence ID" value="SMD30238.1"/>
    <property type="molecule type" value="Genomic_DNA"/>
</dbReference>
<keyword evidence="4 6" id="KW-0173">Coenzyme A biosynthesis</keyword>
<dbReference type="EC" id="2.7.1.237" evidence="6"/>
<feature type="binding site" evidence="6">
    <location>
        <position position="63"/>
    </location>
    <ligand>
        <name>GTP</name>
        <dbReference type="ChEBI" id="CHEBI:37565"/>
    </ligand>
</feature>
<feature type="binding site" evidence="6">
    <location>
        <position position="44"/>
    </location>
    <ligand>
        <name>GTP</name>
        <dbReference type="ChEBI" id="CHEBI:37565"/>
    </ligand>
</feature>
<sequence length="165" mass="18518">MQLKFDHDLVLNQESINKIKEFSHSICSIDDIKKHGGRIITVGDVTTENLERAGLDIFIEVVDLKTKRGEKTYNHRENSISIENRPGTISLSLIRAIESSIKSNKKTRIEINGEEDLAVIPIIFYGDINTLVVYGVPDTGMACIFINTEIKSMVTDILRDLNGKT</sequence>
<dbReference type="GO" id="GO:0015937">
    <property type="term" value="P:coenzyme A biosynthetic process"/>
    <property type="evidence" value="ECO:0007669"/>
    <property type="project" value="UniProtKB-UniRule"/>
</dbReference>
<keyword evidence="3 6" id="KW-0418">Kinase</keyword>
<feature type="binding site" evidence="6">
    <location>
        <position position="138"/>
    </location>
    <ligand>
        <name>GTP</name>
        <dbReference type="ChEBI" id="CHEBI:37565"/>
    </ligand>
</feature>
<comment type="caution">
    <text evidence="7">The sequence shown here is derived from an EMBL/GenBank/DDBJ whole genome shotgun (WGS) entry which is preliminary data.</text>
</comment>
<evidence type="ECO:0000256" key="3">
    <source>
        <dbReference type="ARBA" id="ARBA00022777"/>
    </source>
</evidence>
<reference evidence="7 8" key="1">
    <citation type="submission" date="2017-04" db="EMBL/GenBank/DDBJ databases">
        <authorList>
            <person name="Varghese N."/>
            <person name="Submissions S."/>
        </authorList>
    </citation>
    <scope>NUCLEOTIDE SEQUENCE [LARGE SCALE GENOMIC DNA]</scope>
    <source>
        <strain evidence="7 8">DSM 9789</strain>
    </source>
</reference>
<dbReference type="PIRSF" id="PIRSF006533">
    <property type="entry name" value="UCP006533"/>
    <property type="match status" value="1"/>
</dbReference>
<feature type="binding site" evidence="6">
    <location>
        <position position="45"/>
    </location>
    <ligand>
        <name>GTP</name>
        <dbReference type="ChEBI" id="CHEBI:37565"/>
    </ligand>
</feature>
<proteinExistence type="inferred from homology"/>
<evidence type="ECO:0000256" key="6">
    <source>
        <dbReference type="HAMAP-Rule" id="MF_00590"/>
    </source>
</evidence>
<keyword evidence="8" id="KW-1185">Reference proteome</keyword>
<dbReference type="NCBIfam" id="NF002247">
    <property type="entry name" value="PRK01160.1-2"/>
    <property type="match status" value="1"/>
</dbReference>
<comment type="pathway">
    <text evidence="6">Cofactor biosynthesis; coenzyme A biosynthesis.</text>
</comment>
<evidence type="ECO:0000313" key="8">
    <source>
        <dbReference type="Proteomes" id="UP000192315"/>
    </source>
</evidence>
<evidence type="ECO:0000256" key="1">
    <source>
        <dbReference type="ARBA" id="ARBA00022679"/>
    </source>
</evidence>
<keyword evidence="2 6" id="KW-0547">Nucleotide-binding</keyword>
<comment type="function">
    <text evidence="6">Catalyzes the GTP-dependent phosphorylation of the 3'-hydroxyl group of dephosphocoenzyme A to form coenzyme A (CoA).</text>
</comment>